<dbReference type="PANTHER" id="PTHR34581">
    <property type="entry name" value="PTS SYSTEM N,N'-DIACETYLCHITOBIOSE-SPECIFIC EIIB COMPONENT"/>
    <property type="match status" value="1"/>
</dbReference>
<dbReference type="Proteomes" id="UP001229251">
    <property type="component" value="Unassembled WGS sequence"/>
</dbReference>
<keyword evidence="6" id="KW-0418">Kinase</keyword>
<dbReference type="GO" id="GO:0009401">
    <property type="term" value="P:phosphoenolpyruvate-dependent sugar phosphotransferase system"/>
    <property type="evidence" value="ECO:0007669"/>
    <property type="project" value="UniProtKB-KW"/>
</dbReference>
<organism evidence="9 10">
    <name type="scientific">Facklamia hominis</name>
    <dbReference type="NCBI Taxonomy" id="178214"/>
    <lineage>
        <taxon>Bacteria</taxon>
        <taxon>Bacillati</taxon>
        <taxon>Bacillota</taxon>
        <taxon>Bacilli</taxon>
        <taxon>Lactobacillales</taxon>
        <taxon>Aerococcaceae</taxon>
        <taxon>Facklamia</taxon>
    </lineage>
</organism>
<keyword evidence="5" id="KW-0598">Phosphotransferase system</keyword>
<dbReference type="PANTHER" id="PTHR34581:SF2">
    <property type="entry name" value="PTS SYSTEM N,N'-DIACETYLCHITOBIOSE-SPECIFIC EIIB COMPONENT"/>
    <property type="match status" value="1"/>
</dbReference>
<keyword evidence="3 9" id="KW-0762">Sugar transport</keyword>
<keyword evidence="1" id="KW-0813">Transport</keyword>
<evidence type="ECO:0000256" key="2">
    <source>
        <dbReference type="ARBA" id="ARBA00022553"/>
    </source>
</evidence>
<dbReference type="AlphaFoldDB" id="A0AAJ1V3V7"/>
<proteinExistence type="predicted"/>
<feature type="domain" description="PTS EIIB type-3" evidence="8">
    <location>
        <begin position="3"/>
        <end position="106"/>
    </location>
</feature>
<dbReference type="InterPro" id="IPR036095">
    <property type="entry name" value="PTS_EIIB-like_sf"/>
</dbReference>
<dbReference type="EMBL" id="JASOOE010000014">
    <property type="protein sequence ID" value="MDK7187756.1"/>
    <property type="molecule type" value="Genomic_DNA"/>
</dbReference>
<reference evidence="9" key="1">
    <citation type="submission" date="2023-05" db="EMBL/GenBank/DDBJ databases">
        <title>Cataloging the Phylogenetic Diversity of Human Bladder Bacteria.</title>
        <authorList>
            <person name="Du J."/>
        </authorList>
    </citation>
    <scope>NUCLEOTIDE SEQUENCE</scope>
    <source>
        <strain evidence="9">UMB1231</strain>
    </source>
</reference>
<keyword evidence="4" id="KW-0808">Transferase</keyword>
<accession>A0AAJ1V3V7</accession>
<evidence type="ECO:0000313" key="9">
    <source>
        <dbReference type="EMBL" id="MDK7187756.1"/>
    </source>
</evidence>
<dbReference type="SUPFAM" id="SSF52794">
    <property type="entry name" value="PTS system IIB component-like"/>
    <property type="match status" value="1"/>
</dbReference>
<sequence>MAKKTIMLACGTGMSTSMLYSKIHKIVENEHLDLEVIACSVAEARQLLEEKTVDVLLLGPQVAYLAKKIQEKLADKNTIVAAINRDDYGLANGRKILEQAQALLSE</sequence>
<evidence type="ECO:0000259" key="8">
    <source>
        <dbReference type="PROSITE" id="PS51100"/>
    </source>
</evidence>
<dbReference type="RefSeq" id="WP_006908444.1">
    <property type="nucleotide sequence ID" value="NZ_CAUPDI010000002.1"/>
</dbReference>
<evidence type="ECO:0000256" key="5">
    <source>
        <dbReference type="ARBA" id="ARBA00022683"/>
    </source>
</evidence>
<dbReference type="GO" id="GO:0008982">
    <property type="term" value="F:protein-N(PI)-phosphohistidine-sugar phosphotransferase activity"/>
    <property type="evidence" value="ECO:0007669"/>
    <property type="project" value="InterPro"/>
</dbReference>
<dbReference type="Pfam" id="PF02302">
    <property type="entry name" value="PTS_IIB"/>
    <property type="match status" value="1"/>
</dbReference>
<evidence type="ECO:0000256" key="7">
    <source>
        <dbReference type="PROSITE-ProRule" id="PRU00423"/>
    </source>
</evidence>
<evidence type="ECO:0000256" key="4">
    <source>
        <dbReference type="ARBA" id="ARBA00022679"/>
    </source>
</evidence>
<evidence type="ECO:0000256" key="3">
    <source>
        <dbReference type="ARBA" id="ARBA00022597"/>
    </source>
</evidence>
<evidence type="ECO:0000313" key="10">
    <source>
        <dbReference type="Proteomes" id="UP001229251"/>
    </source>
</evidence>
<keyword evidence="2" id="KW-0597">Phosphoprotein</keyword>
<feature type="modified residue" description="Phosphocysteine; by EIIA" evidence="7">
    <location>
        <position position="10"/>
    </location>
</feature>
<dbReference type="GO" id="GO:0016301">
    <property type="term" value="F:kinase activity"/>
    <property type="evidence" value="ECO:0007669"/>
    <property type="project" value="UniProtKB-KW"/>
</dbReference>
<evidence type="ECO:0000256" key="1">
    <source>
        <dbReference type="ARBA" id="ARBA00022448"/>
    </source>
</evidence>
<gene>
    <name evidence="9" type="ORF">QP433_07165</name>
</gene>
<evidence type="ECO:0000256" key="6">
    <source>
        <dbReference type="ARBA" id="ARBA00022777"/>
    </source>
</evidence>
<dbReference type="PROSITE" id="PS51100">
    <property type="entry name" value="PTS_EIIB_TYPE_3"/>
    <property type="match status" value="1"/>
</dbReference>
<dbReference type="InterPro" id="IPR003501">
    <property type="entry name" value="PTS_EIIB_2/3"/>
</dbReference>
<dbReference type="InterPro" id="IPR013012">
    <property type="entry name" value="PTS_EIIB_3"/>
</dbReference>
<protein>
    <submittedName>
        <fullName evidence="9">PTS sugar transporter subunit IIB</fullName>
    </submittedName>
</protein>
<comment type="caution">
    <text evidence="9">The sequence shown here is derived from an EMBL/GenBank/DDBJ whole genome shotgun (WGS) entry which is preliminary data.</text>
</comment>
<dbReference type="InterPro" id="IPR051819">
    <property type="entry name" value="PTS_sugar-specific_EIIB"/>
</dbReference>
<name>A0AAJ1V3V7_9LACT</name>
<dbReference type="Gene3D" id="3.40.50.2300">
    <property type="match status" value="1"/>
</dbReference>